<evidence type="ECO:0000313" key="6">
    <source>
        <dbReference type="EMBL" id="KAL0366229.1"/>
    </source>
</evidence>
<dbReference type="PROSITE" id="PS51892">
    <property type="entry name" value="SUBTILASE"/>
    <property type="match status" value="1"/>
</dbReference>
<comment type="similarity">
    <text evidence="1 3">Belongs to the peptidase S8 family.</text>
</comment>
<accession>A0AAW2QEC6</accession>
<keyword evidence="6" id="KW-0378">Hydrolase</keyword>
<dbReference type="GO" id="GO:0004252">
    <property type="term" value="F:serine-type endopeptidase activity"/>
    <property type="evidence" value="ECO:0007669"/>
    <property type="project" value="InterPro"/>
</dbReference>
<organism evidence="6">
    <name type="scientific">Sesamum radiatum</name>
    <name type="common">Black benniseed</name>
    <dbReference type="NCBI Taxonomy" id="300843"/>
    <lineage>
        <taxon>Eukaryota</taxon>
        <taxon>Viridiplantae</taxon>
        <taxon>Streptophyta</taxon>
        <taxon>Embryophyta</taxon>
        <taxon>Tracheophyta</taxon>
        <taxon>Spermatophyta</taxon>
        <taxon>Magnoliopsida</taxon>
        <taxon>eudicotyledons</taxon>
        <taxon>Gunneridae</taxon>
        <taxon>Pentapetalae</taxon>
        <taxon>asterids</taxon>
        <taxon>lamiids</taxon>
        <taxon>Lamiales</taxon>
        <taxon>Pedaliaceae</taxon>
        <taxon>Sesamum</taxon>
    </lineage>
</organism>
<sequence>MACPHVSGTAALLKAAHPDWSPAAIQSAMMTTANPLDNTNQPIKDMAFDYTAASPLGIGSGLVDPNRALDPGLIYDVSHQDLRTVTNVGNGAARYRVQLERPENTTVRIRPQTLVFQKKYEKKSYVLTIRYKADIETQHRDGSLTWIEENGKYRVRSPIMVSAGADNFD</sequence>
<keyword evidence="2" id="KW-0732">Signal</keyword>
<dbReference type="SUPFAM" id="SSF52743">
    <property type="entry name" value="Subtilisin-like"/>
    <property type="match status" value="1"/>
</dbReference>
<reference evidence="6" key="2">
    <citation type="journal article" date="2024" name="Plant">
        <title>Genomic evolution and insights into agronomic trait innovations of Sesamum species.</title>
        <authorList>
            <person name="Miao H."/>
            <person name="Wang L."/>
            <person name="Qu L."/>
            <person name="Liu H."/>
            <person name="Sun Y."/>
            <person name="Le M."/>
            <person name="Wang Q."/>
            <person name="Wei S."/>
            <person name="Zheng Y."/>
            <person name="Lin W."/>
            <person name="Duan Y."/>
            <person name="Cao H."/>
            <person name="Xiong S."/>
            <person name="Wang X."/>
            <person name="Wei L."/>
            <person name="Li C."/>
            <person name="Ma Q."/>
            <person name="Ju M."/>
            <person name="Zhao R."/>
            <person name="Li G."/>
            <person name="Mu C."/>
            <person name="Tian Q."/>
            <person name="Mei H."/>
            <person name="Zhang T."/>
            <person name="Gao T."/>
            <person name="Zhang H."/>
        </authorList>
    </citation>
    <scope>NUCLEOTIDE SEQUENCE</scope>
    <source>
        <strain evidence="6">G02</strain>
    </source>
</reference>
<keyword evidence="6" id="KW-0645">Protease</keyword>
<dbReference type="InterPro" id="IPR036852">
    <property type="entry name" value="Peptidase_S8/S53_dom_sf"/>
</dbReference>
<dbReference type="PANTHER" id="PTHR10795">
    <property type="entry name" value="PROPROTEIN CONVERTASE SUBTILISIN/KEXIN"/>
    <property type="match status" value="1"/>
</dbReference>
<name>A0AAW2QEC6_SESRA</name>
<dbReference type="Pfam" id="PF17766">
    <property type="entry name" value="fn3_6"/>
    <property type="match status" value="1"/>
</dbReference>
<dbReference type="InterPro" id="IPR000209">
    <property type="entry name" value="Peptidase_S8/S53_dom"/>
</dbReference>
<comment type="caution">
    <text evidence="3">Lacks conserved residue(s) required for the propagation of feature annotation.</text>
</comment>
<evidence type="ECO:0000259" key="5">
    <source>
        <dbReference type="Pfam" id="PF17766"/>
    </source>
</evidence>
<evidence type="ECO:0000256" key="1">
    <source>
        <dbReference type="ARBA" id="ARBA00011073"/>
    </source>
</evidence>
<dbReference type="AlphaFoldDB" id="A0AAW2QEC6"/>
<dbReference type="InterPro" id="IPR045051">
    <property type="entry name" value="SBT"/>
</dbReference>
<proteinExistence type="inferred from homology"/>
<dbReference type="Pfam" id="PF00082">
    <property type="entry name" value="Peptidase_S8"/>
    <property type="match status" value="1"/>
</dbReference>
<reference evidence="6" key="1">
    <citation type="submission" date="2020-06" db="EMBL/GenBank/DDBJ databases">
        <authorList>
            <person name="Li T."/>
            <person name="Hu X."/>
            <person name="Zhang T."/>
            <person name="Song X."/>
            <person name="Zhang H."/>
            <person name="Dai N."/>
            <person name="Sheng W."/>
            <person name="Hou X."/>
            <person name="Wei L."/>
        </authorList>
    </citation>
    <scope>NUCLEOTIDE SEQUENCE</scope>
    <source>
        <strain evidence="6">G02</strain>
        <tissue evidence="6">Leaf</tissue>
    </source>
</reference>
<evidence type="ECO:0000259" key="4">
    <source>
        <dbReference type="Pfam" id="PF00082"/>
    </source>
</evidence>
<dbReference type="GO" id="GO:0006508">
    <property type="term" value="P:proteolysis"/>
    <property type="evidence" value="ECO:0007669"/>
    <property type="project" value="UniProtKB-KW"/>
</dbReference>
<dbReference type="InterPro" id="IPR041469">
    <property type="entry name" value="Subtilisin-like_FN3"/>
</dbReference>
<evidence type="ECO:0000256" key="2">
    <source>
        <dbReference type="ARBA" id="ARBA00022729"/>
    </source>
</evidence>
<evidence type="ECO:0000256" key="3">
    <source>
        <dbReference type="PROSITE-ProRule" id="PRU01240"/>
    </source>
</evidence>
<comment type="caution">
    <text evidence="6">The sequence shown here is derived from an EMBL/GenBank/DDBJ whole genome shotgun (WGS) entry which is preliminary data.</text>
</comment>
<dbReference type="EMBL" id="JACGWJ010000015">
    <property type="protein sequence ID" value="KAL0366229.1"/>
    <property type="molecule type" value="Genomic_DNA"/>
</dbReference>
<feature type="domain" description="Peptidase S8/S53" evidence="4">
    <location>
        <begin position="1"/>
        <end position="36"/>
    </location>
</feature>
<dbReference type="Gene3D" id="2.60.40.2310">
    <property type="match status" value="1"/>
</dbReference>
<protein>
    <submittedName>
        <fullName evidence="6">Subtilisin-like protease SBT3</fullName>
    </submittedName>
</protein>
<feature type="domain" description="Subtilisin-like protease fibronectin type-III" evidence="5">
    <location>
        <begin position="83"/>
        <end position="161"/>
    </location>
</feature>
<dbReference type="Gene3D" id="3.40.50.200">
    <property type="entry name" value="Peptidase S8/S53 domain"/>
    <property type="match status" value="1"/>
</dbReference>
<gene>
    <name evidence="6" type="ORF">Sradi_3513000</name>
</gene>